<dbReference type="Proteomes" id="UP001144256">
    <property type="component" value="Unassembled WGS sequence"/>
</dbReference>
<accession>A0A9W6DHM3</accession>
<protein>
    <submittedName>
        <fullName evidence="10">Energy-coupling factor ABC transporter ATP-binding protein</fullName>
    </submittedName>
</protein>
<reference evidence="10" key="1">
    <citation type="submission" date="2022-06" db="EMBL/GenBank/DDBJ databases">
        <title>Vallitalea longa sp. nov., an anaerobic bacterium isolated from marine sediment.</title>
        <authorList>
            <person name="Hirano S."/>
            <person name="Terahara T."/>
            <person name="Mori K."/>
            <person name="Hamada M."/>
            <person name="Matsumoto R."/>
            <person name="Kobayashi T."/>
        </authorList>
    </citation>
    <scope>NUCLEOTIDE SEQUENCE</scope>
    <source>
        <strain evidence="10">SH18-1</strain>
    </source>
</reference>
<dbReference type="EMBL" id="BRLB01000013">
    <property type="protein sequence ID" value="GKX31009.1"/>
    <property type="molecule type" value="Genomic_DNA"/>
</dbReference>
<evidence type="ECO:0000256" key="8">
    <source>
        <dbReference type="ARBA" id="ARBA00023136"/>
    </source>
</evidence>
<proteinExistence type="inferred from homology"/>
<keyword evidence="8" id="KW-0472">Membrane</keyword>
<comment type="caution">
    <text evidence="10">The sequence shown here is derived from an EMBL/GenBank/DDBJ whole genome shotgun (WGS) entry which is preliminary data.</text>
</comment>
<dbReference type="PROSITE" id="PS50893">
    <property type="entry name" value="ABC_TRANSPORTER_2"/>
    <property type="match status" value="1"/>
</dbReference>
<dbReference type="PANTHER" id="PTHR43553">
    <property type="entry name" value="HEAVY METAL TRANSPORTER"/>
    <property type="match status" value="1"/>
</dbReference>
<organism evidence="10 11">
    <name type="scientific">Vallitalea longa</name>
    <dbReference type="NCBI Taxonomy" id="2936439"/>
    <lineage>
        <taxon>Bacteria</taxon>
        <taxon>Bacillati</taxon>
        <taxon>Bacillota</taxon>
        <taxon>Clostridia</taxon>
        <taxon>Lachnospirales</taxon>
        <taxon>Vallitaleaceae</taxon>
        <taxon>Vallitalea</taxon>
    </lineage>
</organism>
<dbReference type="InterPro" id="IPR003439">
    <property type="entry name" value="ABC_transporter-like_ATP-bd"/>
</dbReference>
<evidence type="ECO:0000256" key="2">
    <source>
        <dbReference type="ARBA" id="ARBA00005417"/>
    </source>
</evidence>
<dbReference type="SMART" id="SM00382">
    <property type="entry name" value="AAA"/>
    <property type="match status" value="1"/>
</dbReference>
<dbReference type="GO" id="GO:0042626">
    <property type="term" value="F:ATPase-coupled transmembrane transporter activity"/>
    <property type="evidence" value="ECO:0007669"/>
    <property type="project" value="TreeGrafter"/>
</dbReference>
<sequence>MRPAVEVKNLYFKYEGQDNNILKGIDFTINKGEIVGIVGLSGGGKSTLCYTLKGIIPNMVNGTIAGEINIFGQNINTMENYEKVKQIGMVFQDPEFQLFSSRVEDELAFALENMCVPRKTIISKVDEMLDLLGLENYRKQNPCLLSGGEKQLVALGAVLVLEPEIIIFDEAMSQVDNSGKETLKKVICNLRNNGKTIIMVDHEMNNLDIVDRILLLKQGKINIYEGDM</sequence>
<evidence type="ECO:0000313" key="10">
    <source>
        <dbReference type="EMBL" id="GKX31009.1"/>
    </source>
</evidence>
<evidence type="ECO:0000256" key="5">
    <source>
        <dbReference type="ARBA" id="ARBA00022741"/>
    </source>
</evidence>
<dbReference type="GO" id="GO:0043190">
    <property type="term" value="C:ATP-binding cassette (ABC) transporter complex"/>
    <property type="evidence" value="ECO:0007669"/>
    <property type="project" value="TreeGrafter"/>
</dbReference>
<dbReference type="InterPro" id="IPR015856">
    <property type="entry name" value="ABC_transpr_CbiO/EcfA_su"/>
</dbReference>
<feature type="domain" description="ABC transporter" evidence="9">
    <location>
        <begin position="5"/>
        <end position="228"/>
    </location>
</feature>
<dbReference type="PANTHER" id="PTHR43553:SF24">
    <property type="entry name" value="ENERGY-COUPLING FACTOR TRANSPORTER ATP-BINDING PROTEIN ECFA1"/>
    <property type="match status" value="1"/>
</dbReference>
<evidence type="ECO:0000259" key="9">
    <source>
        <dbReference type="PROSITE" id="PS50893"/>
    </source>
</evidence>
<keyword evidence="7" id="KW-1278">Translocase</keyword>
<keyword evidence="4" id="KW-1003">Cell membrane</keyword>
<keyword evidence="5" id="KW-0547">Nucleotide-binding</keyword>
<dbReference type="CDD" id="cd03225">
    <property type="entry name" value="ABC_cobalt_CbiO_domain1"/>
    <property type="match status" value="1"/>
</dbReference>
<keyword evidence="3" id="KW-0813">Transport</keyword>
<dbReference type="SUPFAM" id="SSF52540">
    <property type="entry name" value="P-loop containing nucleoside triphosphate hydrolases"/>
    <property type="match status" value="1"/>
</dbReference>
<dbReference type="InterPro" id="IPR003593">
    <property type="entry name" value="AAA+_ATPase"/>
</dbReference>
<dbReference type="Gene3D" id="3.40.50.300">
    <property type="entry name" value="P-loop containing nucleotide triphosphate hydrolases"/>
    <property type="match status" value="1"/>
</dbReference>
<comment type="similarity">
    <text evidence="2">Belongs to the ABC transporter superfamily.</text>
</comment>
<gene>
    <name evidence="10" type="ORF">SH1V18_34890</name>
</gene>
<evidence type="ECO:0000256" key="7">
    <source>
        <dbReference type="ARBA" id="ARBA00022967"/>
    </source>
</evidence>
<dbReference type="GO" id="GO:0005524">
    <property type="term" value="F:ATP binding"/>
    <property type="evidence" value="ECO:0007669"/>
    <property type="project" value="UniProtKB-KW"/>
</dbReference>
<name>A0A9W6DHM3_9FIRM</name>
<comment type="subcellular location">
    <subcellularLocation>
        <location evidence="1">Cell membrane</location>
        <topology evidence="1">Peripheral membrane protein</topology>
    </subcellularLocation>
</comment>
<dbReference type="Pfam" id="PF00005">
    <property type="entry name" value="ABC_tran"/>
    <property type="match status" value="1"/>
</dbReference>
<dbReference type="AlphaFoldDB" id="A0A9W6DHM3"/>
<evidence type="ECO:0000256" key="4">
    <source>
        <dbReference type="ARBA" id="ARBA00022475"/>
    </source>
</evidence>
<dbReference type="GO" id="GO:0016887">
    <property type="term" value="F:ATP hydrolysis activity"/>
    <property type="evidence" value="ECO:0007669"/>
    <property type="project" value="InterPro"/>
</dbReference>
<keyword evidence="11" id="KW-1185">Reference proteome</keyword>
<dbReference type="InterPro" id="IPR017871">
    <property type="entry name" value="ABC_transporter-like_CS"/>
</dbReference>
<dbReference type="RefSeq" id="WP_281817639.1">
    <property type="nucleotide sequence ID" value="NZ_BRLB01000013.1"/>
</dbReference>
<keyword evidence="6 10" id="KW-0067">ATP-binding</keyword>
<evidence type="ECO:0000256" key="1">
    <source>
        <dbReference type="ARBA" id="ARBA00004202"/>
    </source>
</evidence>
<dbReference type="PROSITE" id="PS00211">
    <property type="entry name" value="ABC_TRANSPORTER_1"/>
    <property type="match status" value="1"/>
</dbReference>
<evidence type="ECO:0000256" key="6">
    <source>
        <dbReference type="ARBA" id="ARBA00022840"/>
    </source>
</evidence>
<evidence type="ECO:0000313" key="11">
    <source>
        <dbReference type="Proteomes" id="UP001144256"/>
    </source>
</evidence>
<evidence type="ECO:0000256" key="3">
    <source>
        <dbReference type="ARBA" id="ARBA00022448"/>
    </source>
</evidence>
<dbReference type="InterPro" id="IPR027417">
    <property type="entry name" value="P-loop_NTPase"/>
</dbReference>
<dbReference type="InterPro" id="IPR050095">
    <property type="entry name" value="ECF_ABC_transporter_ATP-bd"/>
</dbReference>